<gene>
    <name evidence="2" type="ORF">ACFOX0_21645</name>
</gene>
<dbReference type="EMBL" id="JBHSBN010000016">
    <property type="protein sequence ID" value="MFC4108526.1"/>
    <property type="molecule type" value="Genomic_DNA"/>
</dbReference>
<proteinExistence type="predicted"/>
<evidence type="ECO:0000256" key="1">
    <source>
        <dbReference type="SAM" id="Phobius"/>
    </source>
</evidence>
<comment type="caution">
    <text evidence="2">The sequence shown here is derived from an EMBL/GenBank/DDBJ whole genome shotgun (WGS) entry which is preliminary data.</text>
</comment>
<feature type="transmembrane region" description="Helical" evidence="1">
    <location>
        <begin position="325"/>
        <end position="344"/>
    </location>
</feature>
<evidence type="ECO:0000313" key="2">
    <source>
        <dbReference type="EMBL" id="MFC4108526.1"/>
    </source>
</evidence>
<keyword evidence="1" id="KW-0472">Membrane</keyword>
<keyword evidence="3" id="KW-1185">Reference proteome</keyword>
<reference evidence="3" key="1">
    <citation type="journal article" date="2019" name="Int. J. Syst. Evol. Microbiol.">
        <title>The Global Catalogue of Microorganisms (GCM) 10K type strain sequencing project: providing services to taxonomists for standard genome sequencing and annotation.</title>
        <authorList>
            <consortium name="The Broad Institute Genomics Platform"/>
            <consortium name="The Broad Institute Genome Sequencing Center for Infectious Disease"/>
            <person name="Wu L."/>
            <person name="Ma J."/>
        </authorList>
    </citation>
    <scope>NUCLEOTIDE SEQUENCE [LARGE SCALE GENOMIC DNA]</scope>
    <source>
        <strain evidence="3">2902at01</strain>
    </source>
</reference>
<keyword evidence="1" id="KW-0812">Transmembrane</keyword>
<evidence type="ECO:0000313" key="3">
    <source>
        <dbReference type="Proteomes" id="UP001595868"/>
    </source>
</evidence>
<dbReference type="Proteomes" id="UP001595868">
    <property type="component" value="Unassembled WGS sequence"/>
</dbReference>
<accession>A0ABV8KRI3</accession>
<organism evidence="2 3">
    <name type="scientific">Micromonospora zhanjiangensis</name>
    <dbReference type="NCBI Taxonomy" id="1522057"/>
    <lineage>
        <taxon>Bacteria</taxon>
        <taxon>Bacillati</taxon>
        <taxon>Actinomycetota</taxon>
        <taxon>Actinomycetes</taxon>
        <taxon>Micromonosporales</taxon>
        <taxon>Micromonosporaceae</taxon>
        <taxon>Micromonospora</taxon>
    </lineage>
</organism>
<keyword evidence="1" id="KW-1133">Transmembrane helix</keyword>
<feature type="transmembrane region" description="Helical" evidence="1">
    <location>
        <begin position="197"/>
        <end position="221"/>
    </location>
</feature>
<sequence>MSGGTAVRPGRRTVRVRQFDLRGAADRLWLVDPGRPVPWTRWLLAVLAVGGGTVLSLLRQAGAGALDTLWAEDGRVFLADAAARSTLDALATPYGGYFNTVPRLLAEVMVWFPADRAAAVAAVEAAVVTSVLALVVFTACRSHLTEVPLRLLVSVPMVVVPVGMAEVPNSISYLHWPLLYTSLWMFVWVPASRTGRLVATAVVVLTVLSDLLALVFVPLAVARWYVRRDRHSALLAGVLVVGLGLQFGTMALGVNQRGPAFAPPRPDPVWALLEFVLRPVPQAVLGERLVSGRIDAGYLPVAMLGWLVVAAVVVVALRRLSRPDWPLAAVLAGGALALYVESLIGGGQSIVRYAVAPALMTLAALAALVRPARDDRPGRWKSVPMYALVGLLTVVCAVNLRTHNARADGPPWHTTLAEARAVCAGLPPDAVVRVPVPPGQVAVLPCPYLRRGAARPAR</sequence>
<feature type="transmembrane region" description="Helical" evidence="1">
    <location>
        <begin position="233"/>
        <end position="254"/>
    </location>
</feature>
<feature type="transmembrane region" description="Helical" evidence="1">
    <location>
        <begin position="298"/>
        <end position="318"/>
    </location>
</feature>
<feature type="transmembrane region" description="Helical" evidence="1">
    <location>
        <begin position="117"/>
        <end position="137"/>
    </location>
</feature>
<feature type="transmembrane region" description="Helical" evidence="1">
    <location>
        <begin position="149"/>
        <end position="167"/>
    </location>
</feature>
<name>A0ABV8KRI3_9ACTN</name>
<protein>
    <submittedName>
        <fullName evidence="2">Uncharacterized protein</fullName>
    </submittedName>
</protein>
<dbReference type="RefSeq" id="WP_377548911.1">
    <property type="nucleotide sequence ID" value="NZ_JBHSBN010000016.1"/>
</dbReference>
<feature type="transmembrane region" description="Helical" evidence="1">
    <location>
        <begin position="350"/>
        <end position="371"/>
    </location>
</feature>